<dbReference type="Gene3D" id="3.40.1620.10">
    <property type="entry name" value="YefM-like domain"/>
    <property type="match status" value="1"/>
</dbReference>
<dbReference type="SUPFAM" id="SSF143120">
    <property type="entry name" value="YefM-like"/>
    <property type="match status" value="1"/>
</dbReference>
<proteinExistence type="inferred from homology"/>
<feature type="region of interest" description="Disordered" evidence="2">
    <location>
        <begin position="1"/>
        <end position="26"/>
    </location>
</feature>
<dbReference type="AlphaFoldDB" id="A0A6J4IMS8"/>
<evidence type="ECO:0000256" key="1">
    <source>
        <dbReference type="ARBA" id="ARBA00009981"/>
    </source>
</evidence>
<evidence type="ECO:0008006" key="4">
    <source>
        <dbReference type="Google" id="ProtNLM"/>
    </source>
</evidence>
<dbReference type="EMBL" id="CADCTG010000184">
    <property type="protein sequence ID" value="CAA9256880.1"/>
    <property type="molecule type" value="Genomic_DNA"/>
</dbReference>
<protein>
    <recommendedName>
        <fullName evidence="4">Antitoxin</fullName>
    </recommendedName>
</protein>
<organism evidence="3">
    <name type="scientific">uncultured Acetobacteraceae bacterium</name>
    <dbReference type="NCBI Taxonomy" id="169975"/>
    <lineage>
        <taxon>Bacteria</taxon>
        <taxon>Pseudomonadati</taxon>
        <taxon>Pseudomonadota</taxon>
        <taxon>Alphaproteobacteria</taxon>
        <taxon>Acetobacterales</taxon>
        <taxon>Acetobacteraceae</taxon>
        <taxon>environmental samples</taxon>
    </lineage>
</organism>
<gene>
    <name evidence="3" type="ORF">AVDCRST_MAG08-2505</name>
</gene>
<reference evidence="3" key="1">
    <citation type="submission" date="2020-02" db="EMBL/GenBank/DDBJ databases">
        <authorList>
            <person name="Meier V. D."/>
        </authorList>
    </citation>
    <scope>NUCLEOTIDE SEQUENCE</scope>
    <source>
        <strain evidence="3">AVDCRST_MAG08</strain>
    </source>
</reference>
<name>A0A6J4IMS8_9PROT</name>
<evidence type="ECO:0000256" key="2">
    <source>
        <dbReference type="SAM" id="MobiDB-lite"/>
    </source>
</evidence>
<accession>A0A6J4IMS8</accession>
<comment type="similarity">
    <text evidence="1">Belongs to the phD/YefM antitoxin family.</text>
</comment>
<dbReference type="InterPro" id="IPR036165">
    <property type="entry name" value="YefM-like_sf"/>
</dbReference>
<sequence length="84" mass="8686">MLGTGDEAIPSSAPDGSTPGLEGLPRMDMGALEESLPSLVEEAVQGPIVLTRNGSDAFVILPLDAYGRLWAQAPRPPVIDATDA</sequence>
<evidence type="ECO:0000313" key="3">
    <source>
        <dbReference type="EMBL" id="CAA9256880.1"/>
    </source>
</evidence>